<proteinExistence type="predicted"/>
<dbReference type="Proteomes" id="UP000231267">
    <property type="component" value="Unassembled WGS sequence"/>
</dbReference>
<feature type="modified residue" description="4-aspartylphosphate" evidence="2">
    <location>
        <position position="69"/>
    </location>
</feature>
<accession>A0A2J0LQ68</accession>
<dbReference type="InterPro" id="IPR001789">
    <property type="entry name" value="Sig_transdc_resp-reg_receiver"/>
</dbReference>
<keyword evidence="1 2" id="KW-0597">Phosphoprotein</keyword>
<dbReference type="EMBL" id="PFGP01000019">
    <property type="protein sequence ID" value="PIW66906.1"/>
    <property type="molecule type" value="Genomic_DNA"/>
</dbReference>
<organism evidence="4 5">
    <name type="scientific">Candidatus Taenaricola geysiri</name>
    <dbReference type="NCBI Taxonomy" id="1974752"/>
    <lineage>
        <taxon>Bacteria</taxon>
        <taxon>Pseudomonadati</taxon>
        <taxon>Candidatus Omnitrophota</taxon>
        <taxon>Candidatus Taenaricola</taxon>
    </lineage>
</organism>
<dbReference type="GO" id="GO:0000160">
    <property type="term" value="P:phosphorelay signal transduction system"/>
    <property type="evidence" value="ECO:0007669"/>
    <property type="project" value="InterPro"/>
</dbReference>
<dbReference type="SUPFAM" id="SSF52172">
    <property type="entry name" value="CheY-like"/>
    <property type="match status" value="1"/>
</dbReference>
<feature type="domain" description="Response regulatory" evidence="3">
    <location>
        <begin position="20"/>
        <end position="136"/>
    </location>
</feature>
<dbReference type="Gene3D" id="3.40.50.2300">
    <property type="match status" value="1"/>
</dbReference>
<evidence type="ECO:0000259" key="3">
    <source>
        <dbReference type="PROSITE" id="PS50110"/>
    </source>
</evidence>
<evidence type="ECO:0000256" key="2">
    <source>
        <dbReference type="PROSITE-ProRule" id="PRU00169"/>
    </source>
</evidence>
<dbReference type="PROSITE" id="PS50110">
    <property type="entry name" value="RESPONSE_REGULATORY"/>
    <property type="match status" value="1"/>
</dbReference>
<dbReference type="CDD" id="cd17574">
    <property type="entry name" value="REC_OmpR"/>
    <property type="match status" value="1"/>
</dbReference>
<comment type="caution">
    <text evidence="4">The sequence shown here is derived from an EMBL/GenBank/DDBJ whole genome shotgun (WGS) entry which is preliminary data.</text>
</comment>
<sequence length="155" mass="17495">MKVKKERKMVQTEVERKQKKILVVEDDQNLNKLVSYNLSKNGYAVESVFDGISAKDKLAGDVFDVVVLDIMLPGIDGFRICEYIKEDAKAYKTFVVVLTARGEPLDKIYGNIVGADYYLTKPFSVAKLMDIVKELTVLRDKDFRVGSGDQYGKNS</sequence>
<dbReference type="AlphaFoldDB" id="A0A2J0LQ68"/>
<name>A0A2J0LQ68_9BACT</name>
<dbReference type="SMART" id="SM00448">
    <property type="entry name" value="REC"/>
    <property type="match status" value="1"/>
</dbReference>
<dbReference type="PANTHER" id="PTHR44591">
    <property type="entry name" value="STRESS RESPONSE REGULATOR PROTEIN 1"/>
    <property type="match status" value="1"/>
</dbReference>
<evidence type="ECO:0000313" key="4">
    <source>
        <dbReference type="EMBL" id="PIW66906.1"/>
    </source>
</evidence>
<dbReference type="Pfam" id="PF00072">
    <property type="entry name" value="Response_reg"/>
    <property type="match status" value="1"/>
</dbReference>
<evidence type="ECO:0000256" key="1">
    <source>
        <dbReference type="ARBA" id="ARBA00022553"/>
    </source>
</evidence>
<gene>
    <name evidence="4" type="ORF">COW11_00840</name>
</gene>
<dbReference type="InterPro" id="IPR011006">
    <property type="entry name" value="CheY-like_superfamily"/>
</dbReference>
<dbReference type="PANTHER" id="PTHR44591:SF3">
    <property type="entry name" value="RESPONSE REGULATORY DOMAIN-CONTAINING PROTEIN"/>
    <property type="match status" value="1"/>
</dbReference>
<protein>
    <recommendedName>
        <fullName evidence="3">Response regulatory domain-containing protein</fullName>
    </recommendedName>
</protein>
<reference evidence="4 5" key="1">
    <citation type="submission" date="2017-09" db="EMBL/GenBank/DDBJ databases">
        <title>Depth-based differentiation of microbial function through sediment-hosted aquifers and enrichment of novel symbionts in the deep terrestrial subsurface.</title>
        <authorList>
            <person name="Probst A.J."/>
            <person name="Ladd B."/>
            <person name="Jarett J.K."/>
            <person name="Geller-Mcgrath D.E."/>
            <person name="Sieber C.M."/>
            <person name="Emerson J.B."/>
            <person name="Anantharaman K."/>
            <person name="Thomas B.C."/>
            <person name="Malmstrom R."/>
            <person name="Stieglmeier M."/>
            <person name="Klingl A."/>
            <person name="Woyke T."/>
            <person name="Ryan C.M."/>
            <person name="Banfield J.F."/>
        </authorList>
    </citation>
    <scope>NUCLEOTIDE SEQUENCE [LARGE SCALE GENOMIC DNA]</scope>
    <source>
        <strain evidence="4">CG12_big_fil_rev_8_21_14_0_65_43_15</strain>
    </source>
</reference>
<evidence type="ECO:0000313" key="5">
    <source>
        <dbReference type="Proteomes" id="UP000231267"/>
    </source>
</evidence>
<dbReference type="InterPro" id="IPR050595">
    <property type="entry name" value="Bact_response_regulator"/>
</dbReference>